<dbReference type="Proteomes" id="UP000256763">
    <property type="component" value="Unassembled WGS sequence"/>
</dbReference>
<proteinExistence type="predicted"/>
<protein>
    <submittedName>
        <fullName evidence="1">Uncharacterized protein</fullName>
    </submittedName>
</protein>
<sequence>MIANLVDASFAQKAFLESAFAKTTRGSRFVGARQFAGNTWVLVDSRYNGEIFRVPAVEQVEA</sequence>
<reference evidence="2" key="1">
    <citation type="submission" date="2017-05" db="EMBL/GenBank/DDBJ databases">
        <authorList>
            <person name="Sharma S."/>
            <person name="Sidhu C."/>
            <person name="Pinnaka A.K."/>
        </authorList>
    </citation>
    <scope>NUCLEOTIDE SEQUENCE [LARGE SCALE GENOMIC DNA]</scope>
    <source>
        <strain evidence="2">AK93</strain>
    </source>
</reference>
<organism evidence="1 2">
    <name type="scientific">Alkalilimnicola ehrlichii</name>
    <dbReference type="NCBI Taxonomy" id="351052"/>
    <lineage>
        <taxon>Bacteria</taxon>
        <taxon>Pseudomonadati</taxon>
        <taxon>Pseudomonadota</taxon>
        <taxon>Gammaproteobacteria</taxon>
        <taxon>Chromatiales</taxon>
        <taxon>Ectothiorhodospiraceae</taxon>
        <taxon>Alkalilimnicola</taxon>
    </lineage>
</organism>
<dbReference type="EMBL" id="NFZW01000038">
    <property type="protein sequence ID" value="RFA31880.1"/>
    <property type="molecule type" value="Genomic_DNA"/>
</dbReference>
<dbReference type="AlphaFoldDB" id="A0A3E0WG15"/>
<keyword evidence="2" id="KW-1185">Reference proteome</keyword>
<accession>A0A3E0WG15</accession>
<evidence type="ECO:0000313" key="2">
    <source>
        <dbReference type="Proteomes" id="UP000256763"/>
    </source>
</evidence>
<evidence type="ECO:0000313" key="1">
    <source>
        <dbReference type="EMBL" id="RFA31880.1"/>
    </source>
</evidence>
<comment type="caution">
    <text evidence="1">The sequence shown here is derived from an EMBL/GenBank/DDBJ whole genome shotgun (WGS) entry which is preliminary data.</text>
</comment>
<gene>
    <name evidence="1" type="ORF">CAL65_21140</name>
</gene>
<name>A0A3E0WG15_9GAMM</name>